<protein>
    <submittedName>
        <fullName evidence="1">Uncharacterized protein</fullName>
    </submittedName>
</protein>
<dbReference type="OrthoDB" id="9781481at2"/>
<organism evidence="1 2">
    <name type="scientific">Salinarimonas soli</name>
    <dbReference type="NCBI Taxonomy" id="1638099"/>
    <lineage>
        <taxon>Bacteria</taxon>
        <taxon>Pseudomonadati</taxon>
        <taxon>Pseudomonadota</taxon>
        <taxon>Alphaproteobacteria</taxon>
        <taxon>Hyphomicrobiales</taxon>
        <taxon>Salinarimonadaceae</taxon>
        <taxon>Salinarimonas</taxon>
    </lineage>
</organism>
<keyword evidence="2" id="KW-1185">Reference proteome</keyword>
<name>A0A5B2VHD4_9HYPH</name>
<accession>A0A5B2VHD4</accession>
<dbReference type="Proteomes" id="UP000323142">
    <property type="component" value="Unassembled WGS sequence"/>
</dbReference>
<reference evidence="1 2" key="2">
    <citation type="submission" date="2019-09" db="EMBL/GenBank/DDBJ databases">
        <authorList>
            <person name="Jin C."/>
        </authorList>
    </citation>
    <scope>NUCLEOTIDE SEQUENCE [LARGE SCALE GENOMIC DNA]</scope>
    <source>
        <strain evidence="1 2">BN140002</strain>
    </source>
</reference>
<reference evidence="1 2" key="1">
    <citation type="submission" date="2019-09" db="EMBL/GenBank/DDBJ databases">
        <title>Salinarimonas rosea gen. nov., sp. nov., a new member of the a-2 subgroup of the Proteobacteria.</title>
        <authorList>
            <person name="Liu J."/>
        </authorList>
    </citation>
    <scope>NUCLEOTIDE SEQUENCE [LARGE SCALE GENOMIC DNA]</scope>
    <source>
        <strain evidence="1 2">BN140002</strain>
    </source>
</reference>
<evidence type="ECO:0000313" key="1">
    <source>
        <dbReference type="EMBL" id="KAA2237762.1"/>
    </source>
</evidence>
<evidence type="ECO:0000313" key="2">
    <source>
        <dbReference type="Proteomes" id="UP000323142"/>
    </source>
</evidence>
<proteinExistence type="predicted"/>
<dbReference type="AlphaFoldDB" id="A0A5B2VHD4"/>
<sequence length="137" mass="14343">MLHPALTAQAILSAARAGRYLAFADVAEANGAEWRRVRRQMGAHLKGVCALAMERGGPMISSVVVNRRHVATGAMEPETLAGFLAAARELGFTVEDAERFLRAQQAATHAFAASSVGLALGRAGPLFSGSPENPTMG</sequence>
<gene>
    <name evidence="1" type="ORF">F0L46_08790</name>
</gene>
<dbReference type="RefSeq" id="WP_149816741.1">
    <property type="nucleotide sequence ID" value="NZ_VUOA01000018.1"/>
</dbReference>
<dbReference type="EMBL" id="VUOA01000018">
    <property type="protein sequence ID" value="KAA2237762.1"/>
    <property type="molecule type" value="Genomic_DNA"/>
</dbReference>
<comment type="caution">
    <text evidence="1">The sequence shown here is derived from an EMBL/GenBank/DDBJ whole genome shotgun (WGS) entry which is preliminary data.</text>
</comment>